<evidence type="ECO:0000313" key="2">
    <source>
        <dbReference type="EMBL" id="QII82617.1"/>
    </source>
</evidence>
<dbReference type="Proteomes" id="UP000501451">
    <property type="component" value="Chromosome"/>
</dbReference>
<feature type="coiled-coil region" evidence="1">
    <location>
        <begin position="8"/>
        <end position="78"/>
    </location>
</feature>
<evidence type="ECO:0000313" key="3">
    <source>
        <dbReference type="Proteomes" id="UP000501451"/>
    </source>
</evidence>
<keyword evidence="1" id="KW-0175">Coiled coil</keyword>
<dbReference type="AlphaFoldDB" id="A0A6G7KBJ7"/>
<dbReference type="RefSeq" id="WP_166163183.1">
    <property type="nucleotide sequence ID" value="NZ_CP049740.1"/>
</dbReference>
<proteinExistence type="predicted"/>
<dbReference type="Gene3D" id="1.10.10.10">
    <property type="entry name" value="Winged helix-like DNA-binding domain superfamily/Winged helix DNA-binding domain"/>
    <property type="match status" value="1"/>
</dbReference>
<accession>A0A6G7KBJ7</accession>
<evidence type="ECO:0000256" key="1">
    <source>
        <dbReference type="SAM" id="Coils"/>
    </source>
</evidence>
<dbReference type="EMBL" id="CP049740">
    <property type="protein sequence ID" value="QII82617.1"/>
    <property type="molecule type" value="Genomic_DNA"/>
</dbReference>
<protein>
    <submittedName>
        <fullName evidence="2">Sigma-70 family RNA polymerase sigma factor</fullName>
    </submittedName>
</protein>
<reference evidence="2 3" key="1">
    <citation type="journal article" date="2017" name="Int. J. Syst. Evol. Microbiol.">
        <title>Jeotgalibaca porci sp. nov. and Jeotgalibaca arthritidis sp. nov., isolated from pigs, and emended description of the genus Jeotgalibaca.</title>
        <authorList>
            <person name="Zamora L."/>
            <person name="Perez-Sancho M."/>
            <person name="Dominguez L."/>
            <person name="Fernandez-Garayzabal J.F."/>
            <person name="Vela A.I."/>
        </authorList>
    </citation>
    <scope>NUCLEOTIDE SEQUENCE [LARGE SCALE GENOMIC DNA]</scope>
    <source>
        <strain evidence="2 3">CECT 9157</strain>
    </source>
</reference>
<sequence>MFEWLTEYRKLEERISFIEWNLNKTKLELIRWEEGDLMNIKLTNESRGANVENEIKRLEEELEETERLKESLLNLIDTFEGLDNIIIKKKYIEGLSLEDIAEVVGYSTSYVRKRYTEIRKTLKIIDQYTEK</sequence>
<name>A0A6G7KBJ7_9LACT</name>
<dbReference type="SUPFAM" id="SSF88659">
    <property type="entry name" value="Sigma3 and sigma4 domains of RNA polymerase sigma factors"/>
    <property type="match status" value="1"/>
</dbReference>
<dbReference type="InterPro" id="IPR036388">
    <property type="entry name" value="WH-like_DNA-bd_sf"/>
</dbReference>
<keyword evidence="3" id="KW-1185">Reference proteome</keyword>
<gene>
    <name evidence="2" type="ORF">G7057_09355</name>
</gene>
<dbReference type="InterPro" id="IPR013324">
    <property type="entry name" value="RNA_pol_sigma_r3/r4-like"/>
</dbReference>
<organism evidence="2 3">
    <name type="scientific">Jeotgalibaca arthritidis</name>
    <dbReference type="NCBI Taxonomy" id="1868794"/>
    <lineage>
        <taxon>Bacteria</taxon>
        <taxon>Bacillati</taxon>
        <taxon>Bacillota</taxon>
        <taxon>Bacilli</taxon>
        <taxon>Lactobacillales</taxon>
        <taxon>Carnobacteriaceae</taxon>
        <taxon>Jeotgalibaca</taxon>
    </lineage>
</organism>
<dbReference type="KEGG" id="jar:G7057_09355"/>